<proteinExistence type="predicted"/>
<name>G7W0P2_PAETH</name>
<protein>
    <submittedName>
        <fullName evidence="1">Uncharacterized protein</fullName>
    </submittedName>
</protein>
<organism evidence="1 2">
    <name type="scientific">Paenibacillus terrae (strain HPL-003)</name>
    <dbReference type="NCBI Taxonomy" id="985665"/>
    <lineage>
        <taxon>Bacteria</taxon>
        <taxon>Bacillati</taxon>
        <taxon>Bacillota</taxon>
        <taxon>Bacilli</taxon>
        <taxon>Bacillales</taxon>
        <taxon>Paenibacillaceae</taxon>
        <taxon>Paenibacillus</taxon>
    </lineage>
</organism>
<reference key="2">
    <citation type="submission" date="2011-11" db="EMBL/GenBank/DDBJ databases">
        <authorList>
            <person name="Shin S.H."/>
            <person name="Kim S."/>
            <person name="Kim J.Y."/>
        </authorList>
    </citation>
    <scope>NUCLEOTIDE SEQUENCE</scope>
    <source>
        <strain>HPL-003</strain>
    </source>
</reference>
<evidence type="ECO:0000313" key="2">
    <source>
        <dbReference type="Proteomes" id="UP000005876"/>
    </source>
</evidence>
<gene>
    <name evidence="1" type="ordered locus">HPL003_16155</name>
</gene>
<reference evidence="1 2" key="3">
    <citation type="journal article" date="2012" name="J. Bacteriol.">
        <title>Genome Sequence of Paenibacillus terrae HPL-003, a Xylanase-Producing Bacterium Isolated from Soil Found in Forest Residue.</title>
        <authorList>
            <person name="Shin S.H."/>
            <person name="Kim S."/>
            <person name="Kim J.Y."/>
            <person name="Song H.Y."/>
            <person name="Cho S.J."/>
            <person name="Kim D.R."/>
            <person name="Lee K.I."/>
            <person name="Lim H.K."/>
            <person name="Park N.J."/>
            <person name="Hwang I.T."/>
            <person name="Yang K.S."/>
        </authorList>
    </citation>
    <scope>NUCLEOTIDE SEQUENCE [LARGE SCALE GENOMIC DNA]</scope>
    <source>
        <strain evidence="1 2">HPL-003</strain>
    </source>
</reference>
<evidence type="ECO:0000313" key="1">
    <source>
        <dbReference type="EMBL" id="AET59979.1"/>
    </source>
</evidence>
<sequence>MNGTKDARLAVMFCQTGVDVCINIMLRDAAQTAEDLVSVTADK</sequence>
<dbReference type="HOGENOM" id="CLU_3237050_0_0_9"/>
<accession>G7W0P2</accession>
<dbReference type="Proteomes" id="UP000005876">
    <property type="component" value="Chromosome"/>
</dbReference>
<dbReference type="STRING" id="985665.HPL003_16155"/>
<dbReference type="KEGG" id="pta:HPL003_16155"/>
<dbReference type="EMBL" id="CP003107">
    <property type="protein sequence ID" value="AET59979.1"/>
    <property type="molecule type" value="Genomic_DNA"/>
</dbReference>
<dbReference type="AlphaFoldDB" id="G7W0P2"/>
<reference evidence="2" key="1">
    <citation type="submission" date="2011-11" db="EMBL/GenBank/DDBJ databases">
        <title>Complete sequence of Paenibacillus terrae HPL-003.</title>
        <authorList>
            <person name="Shin S.H."/>
            <person name="Kim S."/>
            <person name="Kim J.Y."/>
        </authorList>
    </citation>
    <scope>NUCLEOTIDE SEQUENCE [LARGE SCALE GENOMIC DNA]</scope>
    <source>
        <strain evidence="2">HPL-003</strain>
    </source>
</reference>